<gene>
    <name evidence="1" type="ORF">WKW79_34840</name>
</gene>
<evidence type="ECO:0000313" key="1">
    <source>
        <dbReference type="EMBL" id="MEJ8859775.1"/>
    </source>
</evidence>
<dbReference type="EMBL" id="JBBKZS010000037">
    <property type="protein sequence ID" value="MEJ8859775.1"/>
    <property type="molecule type" value="Genomic_DNA"/>
</dbReference>
<protein>
    <submittedName>
        <fullName evidence="1">Uncharacterized protein</fullName>
    </submittedName>
</protein>
<proteinExistence type="predicted"/>
<sequence>MVALQPLIPVHERARNPRLKDERWSGGREFTNGTSFMPANTPADMAALPVDVAVRDRTCAAQSLLARGAHGLAITDADTLISRDWLPD</sequence>
<name>A0ABU8XL05_9BURK</name>
<accession>A0ABU8XL05</accession>
<dbReference type="Proteomes" id="UP001367030">
    <property type="component" value="Unassembled WGS sequence"/>
</dbReference>
<organism evidence="1 2">
    <name type="scientific">Variovorax robiniae</name>
    <dbReference type="NCBI Taxonomy" id="1836199"/>
    <lineage>
        <taxon>Bacteria</taxon>
        <taxon>Pseudomonadati</taxon>
        <taxon>Pseudomonadota</taxon>
        <taxon>Betaproteobacteria</taxon>
        <taxon>Burkholderiales</taxon>
        <taxon>Comamonadaceae</taxon>
        <taxon>Variovorax</taxon>
    </lineage>
</organism>
<reference evidence="1 2" key="1">
    <citation type="submission" date="2024-03" db="EMBL/GenBank/DDBJ databases">
        <title>Novel species of the genus Variovorax.</title>
        <authorList>
            <person name="Liu Q."/>
            <person name="Xin Y.-H."/>
        </authorList>
    </citation>
    <scope>NUCLEOTIDE SEQUENCE [LARGE SCALE GENOMIC DNA]</scope>
    <source>
        <strain evidence="1 2">KACC 18901</strain>
    </source>
</reference>
<comment type="caution">
    <text evidence="1">The sequence shown here is derived from an EMBL/GenBank/DDBJ whole genome shotgun (WGS) entry which is preliminary data.</text>
</comment>
<evidence type="ECO:0000313" key="2">
    <source>
        <dbReference type="Proteomes" id="UP001367030"/>
    </source>
</evidence>
<dbReference type="RefSeq" id="WP_340339810.1">
    <property type="nucleotide sequence ID" value="NZ_JBBKZS010000037.1"/>
</dbReference>
<keyword evidence="2" id="KW-1185">Reference proteome</keyword>